<keyword evidence="5 9" id="KW-0812">Transmembrane</keyword>
<comment type="subcellular location">
    <subcellularLocation>
        <location evidence="1">Cell membrane</location>
        <topology evidence="1">Multi-pass membrane protein</topology>
    </subcellularLocation>
    <subcellularLocation>
        <location evidence="9">Membrane</location>
        <topology evidence="9">Multi-pass membrane protein</topology>
    </subcellularLocation>
</comment>
<keyword evidence="7" id="KW-0406">Ion transport</keyword>
<dbReference type="AlphaFoldDB" id="A0A521AZ05"/>
<keyword evidence="6 10" id="KW-1133">Transmembrane helix</keyword>
<feature type="transmembrane region" description="Helical" evidence="10">
    <location>
        <begin position="68"/>
        <end position="95"/>
    </location>
</feature>
<feature type="transmembrane region" description="Helical" evidence="10">
    <location>
        <begin position="598"/>
        <end position="619"/>
    </location>
</feature>
<evidence type="ECO:0000256" key="9">
    <source>
        <dbReference type="RuleBase" id="RU000320"/>
    </source>
</evidence>
<feature type="domain" description="MrpA C-terminal/MbhE" evidence="14">
    <location>
        <begin position="682"/>
        <end position="762"/>
    </location>
</feature>
<evidence type="ECO:0000259" key="12">
    <source>
        <dbReference type="Pfam" id="PF00662"/>
    </source>
</evidence>
<dbReference type="InterPro" id="IPR025383">
    <property type="entry name" value="MrpA_C/MbhD"/>
</dbReference>
<evidence type="ECO:0000313" key="15">
    <source>
        <dbReference type="EMBL" id="SMO40064.1"/>
    </source>
</evidence>
<evidence type="ECO:0000313" key="16">
    <source>
        <dbReference type="Proteomes" id="UP000319040"/>
    </source>
</evidence>
<evidence type="ECO:0000256" key="6">
    <source>
        <dbReference type="ARBA" id="ARBA00022989"/>
    </source>
</evidence>
<name>A0A521AZ05_SACCC</name>
<evidence type="ECO:0000259" key="13">
    <source>
        <dbReference type="Pfam" id="PF13244"/>
    </source>
</evidence>
<proteinExistence type="predicted"/>
<feature type="transmembrane region" description="Helical" evidence="10">
    <location>
        <begin position="743"/>
        <end position="761"/>
    </location>
</feature>
<accession>A0A521AZ05</accession>
<feature type="transmembrane region" description="Helical" evidence="10">
    <location>
        <begin position="295"/>
        <end position="314"/>
    </location>
</feature>
<evidence type="ECO:0000256" key="5">
    <source>
        <dbReference type="ARBA" id="ARBA00022692"/>
    </source>
</evidence>
<evidence type="ECO:0000259" key="11">
    <source>
        <dbReference type="Pfam" id="PF00361"/>
    </source>
</evidence>
<dbReference type="Pfam" id="PF13244">
    <property type="entry name" value="MbhD"/>
    <property type="match status" value="1"/>
</dbReference>
<evidence type="ECO:0000256" key="10">
    <source>
        <dbReference type="SAM" id="Phobius"/>
    </source>
</evidence>
<feature type="transmembrane region" description="Helical" evidence="10">
    <location>
        <begin position="688"/>
        <end position="707"/>
    </location>
</feature>
<keyword evidence="3" id="KW-0050">Antiport</keyword>
<protein>
    <submittedName>
        <fullName evidence="15">Multisubunit sodium/proton antiporter, MrpA subunit</fullName>
    </submittedName>
</protein>
<keyword evidence="4" id="KW-1003">Cell membrane</keyword>
<dbReference type="Proteomes" id="UP000319040">
    <property type="component" value="Unassembled WGS sequence"/>
</dbReference>
<feature type="transmembrane region" description="Helical" evidence="10">
    <location>
        <begin position="107"/>
        <end position="125"/>
    </location>
</feature>
<keyword evidence="16" id="KW-1185">Reference proteome</keyword>
<dbReference type="PANTHER" id="PTHR43373">
    <property type="entry name" value="NA(+)/H(+) ANTIPORTER SUBUNIT"/>
    <property type="match status" value="1"/>
</dbReference>
<gene>
    <name evidence="15" type="ORF">SAMN06265379_101534</name>
</gene>
<feature type="domain" description="NADH:quinone oxidoreductase/Mrp antiporter transmembrane" evidence="11">
    <location>
        <begin position="124"/>
        <end position="407"/>
    </location>
</feature>
<feature type="transmembrane region" description="Helical" evidence="10">
    <location>
        <begin position="567"/>
        <end position="586"/>
    </location>
</feature>
<feature type="transmembrane region" description="Helical" evidence="10">
    <location>
        <begin position="131"/>
        <end position="149"/>
    </location>
</feature>
<dbReference type="InterPro" id="IPR001750">
    <property type="entry name" value="ND/Mrp_TM"/>
</dbReference>
<dbReference type="PANTHER" id="PTHR43373:SF1">
    <property type="entry name" value="NA(+)_H(+) ANTIPORTER SUBUNIT A"/>
    <property type="match status" value="1"/>
</dbReference>
<dbReference type="GO" id="GO:0015297">
    <property type="term" value="F:antiporter activity"/>
    <property type="evidence" value="ECO:0007669"/>
    <property type="project" value="UniProtKB-KW"/>
</dbReference>
<evidence type="ECO:0000256" key="8">
    <source>
        <dbReference type="ARBA" id="ARBA00023136"/>
    </source>
</evidence>
<dbReference type="Pfam" id="PF00361">
    <property type="entry name" value="Proton_antipo_M"/>
    <property type="match status" value="1"/>
</dbReference>
<feature type="transmembrane region" description="Helical" evidence="10">
    <location>
        <begin position="6"/>
        <end position="22"/>
    </location>
</feature>
<organism evidence="15 16">
    <name type="scientific">Saccharicrinis carchari</name>
    <dbReference type="NCBI Taxonomy" id="1168039"/>
    <lineage>
        <taxon>Bacteria</taxon>
        <taxon>Pseudomonadati</taxon>
        <taxon>Bacteroidota</taxon>
        <taxon>Bacteroidia</taxon>
        <taxon>Marinilabiliales</taxon>
        <taxon>Marinilabiliaceae</taxon>
        <taxon>Saccharicrinis</taxon>
    </lineage>
</organism>
<dbReference type="Pfam" id="PF20501">
    <property type="entry name" value="MbhE"/>
    <property type="match status" value="1"/>
</dbReference>
<dbReference type="EMBL" id="FXTB01000001">
    <property type="protein sequence ID" value="SMO40064.1"/>
    <property type="molecule type" value="Genomic_DNA"/>
</dbReference>
<feature type="transmembrane region" description="Helical" evidence="10">
    <location>
        <begin position="445"/>
        <end position="463"/>
    </location>
</feature>
<evidence type="ECO:0000256" key="3">
    <source>
        <dbReference type="ARBA" id="ARBA00022449"/>
    </source>
</evidence>
<feature type="transmembrane region" description="Helical" evidence="10">
    <location>
        <begin position="29"/>
        <end position="62"/>
    </location>
</feature>
<feature type="transmembrane region" description="Helical" evidence="10">
    <location>
        <begin position="203"/>
        <end position="228"/>
    </location>
</feature>
<dbReference type="RefSeq" id="WP_142531895.1">
    <property type="nucleotide sequence ID" value="NZ_FXTB01000001.1"/>
</dbReference>
<evidence type="ECO:0000256" key="7">
    <source>
        <dbReference type="ARBA" id="ARBA00023065"/>
    </source>
</evidence>
<dbReference type="Pfam" id="PF00662">
    <property type="entry name" value="Proton_antipo_N"/>
    <property type="match status" value="1"/>
</dbReference>
<feature type="transmembrane region" description="Helical" evidence="10">
    <location>
        <begin position="365"/>
        <end position="384"/>
    </location>
</feature>
<evidence type="ECO:0000256" key="4">
    <source>
        <dbReference type="ARBA" id="ARBA00022475"/>
    </source>
</evidence>
<evidence type="ECO:0000259" key="14">
    <source>
        <dbReference type="Pfam" id="PF20501"/>
    </source>
</evidence>
<keyword evidence="8 10" id="KW-0472">Membrane</keyword>
<dbReference type="OrthoDB" id="9807568at2"/>
<dbReference type="PRINTS" id="PR01434">
    <property type="entry name" value="NADHDHGNASE5"/>
</dbReference>
<evidence type="ECO:0000256" key="2">
    <source>
        <dbReference type="ARBA" id="ARBA00022448"/>
    </source>
</evidence>
<feature type="transmembrane region" description="Helical" evidence="10">
    <location>
        <begin position="268"/>
        <end position="288"/>
    </location>
</feature>
<feature type="transmembrane region" description="Helical" evidence="10">
    <location>
        <begin position="320"/>
        <end position="344"/>
    </location>
</feature>
<feature type="domain" description="MrpA C-terminal/MbhD" evidence="13">
    <location>
        <begin position="608"/>
        <end position="673"/>
    </location>
</feature>
<dbReference type="InterPro" id="IPR046806">
    <property type="entry name" value="MrpA_C/MbhE"/>
</dbReference>
<dbReference type="InterPro" id="IPR001516">
    <property type="entry name" value="Proton_antipo_N"/>
</dbReference>
<feature type="transmembrane region" description="Helical" evidence="10">
    <location>
        <begin position="240"/>
        <end position="262"/>
    </location>
</feature>
<dbReference type="GO" id="GO:0006811">
    <property type="term" value="P:monoatomic ion transport"/>
    <property type="evidence" value="ECO:0007669"/>
    <property type="project" value="UniProtKB-KW"/>
</dbReference>
<feature type="transmembrane region" description="Helical" evidence="10">
    <location>
        <begin position="624"/>
        <end position="644"/>
    </location>
</feature>
<reference evidence="15 16" key="1">
    <citation type="submission" date="2017-05" db="EMBL/GenBank/DDBJ databases">
        <authorList>
            <person name="Varghese N."/>
            <person name="Submissions S."/>
        </authorList>
    </citation>
    <scope>NUCLEOTIDE SEQUENCE [LARGE SCALE GENOMIC DNA]</scope>
    <source>
        <strain evidence="15 16">DSM 27040</strain>
    </source>
</reference>
<feature type="transmembrane region" description="Helical" evidence="10">
    <location>
        <begin position="161"/>
        <end position="183"/>
    </location>
</feature>
<evidence type="ECO:0000256" key="1">
    <source>
        <dbReference type="ARBA" id="ARBA00004651"/>
    </source>
</evidence>
<feature type="transmembrane region" description="Helical" evidence="10">
    <location>
        <begin position="404"/>
        <end position="425"/>
    </location>
</feature>
<feature type="transmembrane region" description="Helical" evidence="10">
    <location>
        <begin position="498"/>
        <end position="517"/>
    </location>
</feature>
<feature type="transmembrane region" description="Helical" evidence="10">
    <location>
        <begin position="650"/>
        <end position="668"/>
    </location>
</feature>
<keyword evidence="2" id="KW-0813">Transport</keyword>
<feature type="domain" description="NADH-Ubiquinone oxidoreductase (complex I) chain 5 N-terminal" evidence="12">
    <location>
        <begin position="63"/>
        <end position="108"/>
    </location>
</feature>
<sequence length="766" mass="85119">MQYILLIYLLFALGIFVIPSRLKKHLGVILALIQAVFFVFFFSKISEATSIGGILIVIHWIPQLGLNLAFWLNGLSLVFALLITGIGTLVFLYASAYMKSYEGTDKFYFYLFLFAGAMLGLVLSANLIQLFVFWELTSFLSFLLISFFHKKELARKAAFQSLFITAIGGLLLLSGFLLLGSIVDSYSVADWLKSAQAIKSSKLYLPGLLLILAGAFTKSAQFPFHFWLPGAMQAPTPVSAYLHSATMVKAGVFLLALLNPVLGGTNEWIYIITLVGVITFFLGAYFSVTQTDLKAILAYTTISALGILVLLLGIDTTLSIKAAMLFLFVHAFYKAALFMVAGLIDKKTGTRELTKLGGLYKHMPITFIISILALLSMAGLPPMLGFMGKELIYEAKVQSPGIASLVLILGVAGNILMVTISMYFLFKVFLGKQKNYPKLPNEKGYLYLLGPGVLTLLSLLLGLSPNLLGNYLVEPALSSIRKQWIDVELKLWHGFNDVLLLSLFTVIMGMIIFIIALNKKHFLAKWRSVNKRIFIIKFTDIFSQLLDDFLNFSANKTKRLQHGYHRFYLLTVIVFTSLFLWFQIYITRNWVFDSQFSLTPLYISGLVVIIACSTLYAVLARSRIATIIAMGVTGYGISLIYLYYSAVDLAITQILVETLIVVMFVLVLQRLPRFATLSSKLTRLRDLIIALVFGSAMAVLALKALHVEFNHPISDMMLENSLIKAYGKNVVNVILVDFRALDTLGEATVLVIAAMGVFVLLKTKKA</sequence>
<dbReference type="InterPro" id="IPR050616">
    <property type="entry name" value="CPA3_Na-H_Antiporter_A"/>
</dbReference>
<dbReference type="GO" id="GO:0005886">
    <property type="term" value="C:plasma membrane"/>
    <property type="evidence" value="ECO:0007669"/>
    <property type="project" value="UniProtKB-SubCell"/>
</dbReference>